<organism evidence="2 3">
    <name type="scientific">Glycine soja</name>
    <name type="common">Wild soybean</name>
    <dbReference type="NCBI Taxonomy" id="3848"/>
    <lineage>
        <taxon>Eukaryota</taxon>
        <taxon>Viridiplantae</taxon>
        <taxon>Streptophyta</taxon>
        <taxon>Embryophyta</taxon>
        <taxon>Tracheophyta</taxon>
        <taxon>Spermatophyta</taxon>
        <taxon>Magnoliopsida</taxon>
        <taxon>eudicotyledons</taxon>
        <taxon>Gunneridae</taxon>
        <taxon>Pentapetalae</taxon>
        <taxon>rosids</taxon>
        <taxon>fabids</taxon>
        <taxon>Fabales</taxon>
        <taxon>Fabaceae</taxon>
        <taxon>Papilionoideae</taxon>
        <taxon>50 kb inversion clade</taxon>
        <taxon>NPAAA clade</taxon>
        <taxon>indigoferoid/millettioid clade</taxon>
        <taxon>Phaseoleae</taxon>
        <taxon>Glycine</taxon>
        <taxon>Glycine subgen. Soja</taxon>
    </lineage>
</organism>
<reference evidence="2 3" key="1">
    <citation type="submission" date="2018-09" db="EMBL/GenBank/DDBJ databases">
        <title>A high-quality reference genome of wild soybean provides a powerful tool to mine soybean genomes.</title>
        <authorList>
            <person name="Xie M."/>
            <person name="Chung C.Y.L."/>
            <person name="Li M.-W."/>
            <person name="Wong F.-L."/>
            <person name="Chan T.-F."/>
            <person name="Lam H.-M."/>
        </authorList>
    </citation>
    <scope>NUCLEOTIDE SEQUENCE [LARGE SCALE GENOMIC DNA]</scope>
    <source>
        <strain evidence="3">cv. W05</strain>
        <tissue evidence="2">Hypocotyl of etiolated seedlings</tissue>
    </source>
</reference>
<feature type="chain" id="PRO_5019065146" description="Secreted protein" evidence="1">
    <location>
        <begin position="34"/>
        <end position="146"/>
    </location>
</feature>
<feature type="signal peptide" evidence="1">
    <location>
        <begin position="1"/>
        <end position="33"/>
    </location>
</feature>
<accession>A0A445H3H4</accession>
<protein>
    <recommendedName>
        <fullName evidence="4">Secreted protein</fullName>
    </recommendedName>
</protein>
<evidence type="ECO:0000313" key="2">
    <source>
        <dbReference type="EMBL" id="RZB68119.1"/>
    </source>
</evidence>
<evidence type="ECO:0000313" key="3">
    <source>
        <dbReference type="Proteomes" id="UP000289340"/>
    </source>
</evidence>
<dbReference type="EMBL" id="QZWG01000014">
    <property type="protein sequence ID" value="RZB68119.1"/>
    <property type="molecule type" value="Genomic_DNA"/>
</dbReference>
<dbReference type="AlphaFoldDB" id="A0A445H3H4"/>
<keyword evidence="3" id="KW-1185">Reference proteome</keyword>
<proteinExistence type="predicted"/>
<dbReference type="Proteomes" id="UP000289340">
    <property type="component" value="Chromosome 14"/>
</dbReference>
<sequence>MCCSFALSAEDKESKKALLLLLVVLQSLVVVLQEQGERVVIVGGGERERGGRVVWENVNDLQPRCSSQKVNHGNAMIALAVQYQIGLYLRFEKKVEKKKRNNNSAQSHVMRNPIHHYEREALTVHRPNHTFTFHRSKRYTFHPYKL</sequence>
<name>A0A445H3H4_GLYSO</name>
<comment type="caution">
    <text evidence="2">The sequence shown here is derived from an EMBL/GenBank/DDBJ whole genome shotgun (WGS) entry which is preliminary data.</text>
</comment>
<evidence type="ECO:0000256" key="1">
    <source>
        <dbReference type="SAM" id="SignalP"/>
    </source>
</evidence>
<keyword evidence="1" id="KW-0732">Signal</keyword>
<gene>
    <name evidence="2" type="ORF">D0Y65_038073</name>
</gene>
<evidence type="ECO:0008006" key="4">
    <source>
        <dbReference type="Google" id="ProtNLM"/>
    </source>
</evidence>